<feature type="signal peptide" evidence="1">
    <location>
        <begin position="1"/>
        <end position="21"/>
    </location>
</feature>
<comment type="caution">
    <text evidence="2">The sequence shown here is derived from an EMBL/GenBank/DDBJ whole genome shotgun (WGS) entry which is preliminary data.</text>
</comment>
<keyword evidence="1" id="KW-0732">Signal</keyword>
<evidence type="ECO:0000313" key="2">
    <source>
        <dbReference type="EMBL" id="MFC6197538.1"/>
    </source>
</evidence>
<gene>
    <name evidence="2" type="ORF">ACFQDM_05585</name>
</gene>
<dbReference type="RefSeq" id="WP_377376593.1">
    <property type="nucleotide sequence ID" value="NZ_JBHSSW010000005.1"/>
</dbReference>
<sequence length="478" mass="51634">MKFHLPLALAAGSLFATTAHAQLVTADITVDGQTRSYVFDTYAELEATSVEDLLADFGYSDLDEVDTLSIEGLFAGQSFTYFDMRESGDIELGLNIEDADAFFAGIQDIDSNATLSDDDLRFYEAILEGTPVSLTISEDNGLAQFVIGDDAIIIDYDDSTGTGTVTIPSLGRTDTFSRDGNQSADEAILSALEATTDDIEDDNGELSRFLSLFTPSSIANTYDDPIAGNPGSVVGRMPGILRDIHTRQLPSGKKMAFFGKVEAEAIDYDDSGDASIISGQLAGVFAAGPGEFSVTVPLAYTDYDTGEEVGHVGLILGYGWTMNDYMADLPFEWTSSATIGAVGGTSDALVDTALVSTFGFTNRFMTDYSEKIRYGAELDLQYFGSPDIEFDDYTQTYDISITGITVGGLFGYTLDTANYSYDFDFALRRTQFEGEDLAIDAQNELEALVGGNDRLQGGLTFGFGEDYKSIAANLKWRF</sequence>
<organism evidence="2 3">
    <name type="scientific">Ponticaulis profundi</name>
    <dbReference type="NCBI Taxonomy" id="2665222"/>
    <lineage>
        <taxon>Bacteria</taxon>
        <taxon>Pseudomonadati</taxon>
        <taxon>Pseudomonadota</taxon>
        <taxon>Alphaproteobacteria</taxon>
        <taxon>Hyphomonadales</taxon>
        <taxon>Hyphomonadaceae</taxon>
        <taxon>Ponticaulis</taxon>
    </lineage>
</organism>
<reference evidence="3" key="1">
    <citation type="journal article" date="2019" name="Int. J. Syst. Evol. Microbiol.">
        <title>The Global Catalogue of Microorganisms (GCM) 10K type strain sequencing project: providing services to taxonomists for standard genome sequencing and annotation.</title>
        <authorList>
            <consortium name="The Broad Institute Genomics Platform"/>
            <consortium name="The Broad Institute Genome Sequencing Center for Infectious Disease"/>
            <person name="Wu L."/>
            <person name="Ma J."/>
        </authorList>
    </citation>
    <scope>NUCLEOTIDE SEQUENCE [LARGE SCALE GENOMIC DNA]</scope>
    <source>
        <strain evidence="3">CGMCC-1.15741</strain>
    </source>
</reference>
<accession>A0ABW1S8L0</accession>
<dbReference type="Proteomes" id="UP001596303">
    <property type="component" value="Unassembled WGS sequence"/>
</dbReference>
<evidence type="ECO:0008006" key="4">
    <source>
        <dbReference type="Google" id="ProtNLM"/>
    </source>
</evidence>
<protein>
    <recommendedName>
        <fullName evidence="4">Autotransporter domain-containing protein</fullName>
    </recommendedName>
</protein>
<evidence type="ECO:0000313" key="3">
    <source>
        <dbReference type="Proteomes" id="UP001596303"/>
    </source>
</evidence>
<feature type="chain" id="PRO_5045063523" description="Autotransporter domain-containing protein" evidence="1">
    <location>
        <begin position="22"/>
        <end position="478"/>
    </location>
</feature>
<keyword evidence="3" id="KW-1185">Reference proteome</keyword>
<proteinExistence type="predicted"/>
<dbReference type="EMBL" id="JBHSSW010000005">
    <property type="protein sequence ID" value="MFC6197538.1"/>
    <property type="molecule type" value="Genomic_DNA"/>
</dbReference>
<evidence type="ECO:0000256" key="1">
    <source>
        <dbReference type="SAM" id="SignalP"/>
    </source>
</evidence>
<name>A0ABW1S8L0_9PROT</name>